<keyword evidence="4" id="KW-1185">Reference proteome</keyword>
<accession>A0A8E5HX50</accession>
<evidence type="ECO:0000256" key="1">
    <source>
        <dbReference type="ARBA" id="ARBA00022723"/>
    </source>
</evidence>
<reference evidence="3" key="1">
    <citation type="submission" date="2020-03" db="EMBL/GenBank/DDBJ databases">
        <title>A mixture of massive structural variations and highly conserved coding sequences in Ustilaginoidea virens genome.</title>
        <authorList>
            <person name="Zhang K."/>
            <person name="Zhao Z."/>
            <person name="Zhang Z."/>
            <person name="Li Y."/>
            <person name="Hsiang T."/>
            <person name="Sun W."/>
        </authorList>
    </citation>
    <scope>NUCLEOTIDE SEQUENCE</scope>
    <source>
        <strain evidence="3">UV-8b</strain>
    </source>
</reference>
<dbReference type="PANTHER" id="PTHR23422">
    <property type="entry name" value="DIPEPTIDYL PEPTIDASE III-RELATED"/>
    <property type="match status" value="1"/>
</dbReference>
<dbReference type="GeneID" id="66068043"/>
<dbReference type="RefSeq" id="XP_043000698.1">
    <property type="nucleotide sequence ID" value="XM_043144763.1"/>
</dbReference>
<proteinExistence type="predicted"/>
<keyword evidence="2" id="KW-0378">Hydrolase</keyword>
<organism evidence="3 4">
    <name type="scientific">Ustilaginoidea virens</name>
    <name type="common">Rice false smut fungus</name>
    <name type="synonym">Villosiclava virens</name>
    <dbReference type="NCBI Taxonomy" id="1159556"/>
    <lineage>
        <taxon>Eukaryota</taxon>
        <taxon>Fungi</taxon>
        <taxon>Dikarya</taxon>
        <taxon>Ascomycota</taxon>
        <taxon>Pezizomycotina</taxon>
        <taxon>Sordariomycetes</taxon>
        <taxon>Hypocreomycetidae</taxon>
        <taxon>Hypocreales</taxon>
        <taxon>Clavicipitaceae</taxon>
        <taxon>Ustilaginoidea</taxon>
    </lineage>
</organism>
<evidence type="ECO:0000313" key="4">
    <source>
        <dbReference type="Proteomes" id="UP000027002"/>
    </source>
</evidence>
<dbReference type="InterPro" id="IPR039461">
    <property type="entry name" value="Peptidase_M49"/>
</dbReference>
<keyword evidence="1" id="KW-0479">Metal-binding</keyword>
<evidence type="ECO:0008006" key="5">
    <source>
        <dbReference type="Google" id="ProtNLM"/>
    </source>
</evidence>
<dbReference type="Gene3D" id="3.30.540.30">
    <property type="match status" value="3"/>
</dbReference>
<dbReference type="Proteomes" id="UP000027002">
    <property type="component" value="Chromosome 6"/>
</dbReference>
<dbReference type="Pfam" id="PF03571">
    <property type="entry name" value="Peptidase_M49"/>
    <property type="match status" value="1"/>
</dbReference>
<dbReference type="GO" id="GO:0008239">
    <property type="term" value="F:dipeptidyl-peptidase activity"/>
    <property type="evidence" value="ECO:0007669"/>
    <property type="project" value="TreeGrafter"/>
</dbReference>
<dbReference type="EMBL" id="CP072758">
    <property type="protein sequence ID" value="QUC23025.1"/>
    <property type="molecule type" value="Genomic_DNA"/>
</dbReference>
<dbReference type="OrthoDB" id="4694525at2759"/>
<name>A0A8E5HX50_USTVR</name>
<dbReference type="GO" id="GO:0005737">
    <property type="term" value="C:cytoplasm"/>
    <property type="evidence" value="ECO:0007669"/>
    <property type="project" value="TreeGrafter"/>
</dbReference>
<dbReference type="PANTHER" id="PTHR23422:SF11">
    <property type="entry name" value="DIPEPTIDYL PEPTIDASE 3"/>
    <property type="match status" value="1"/>
</dbReference>
<sequence length="1154" mass="129458">MNYLARKRSAVSVESSWNAPLTELPWYRWWLSQQIRSQPQRLLLLGLPNVEGIDDSNGAAELILPLLERVKDLVAAQESATVDSITDALAGLGMLSVNDRCEAYQSAKQLVFAALGWLTMLYKPNLSNFTAGEFAILDETDGYRGGSQVCLVQLPHSSKQDLPSFLLGFGLMLPPRDYCVVDAPDDKKMFQKTKAITAKDFNAHVLTKVCGLRIQWVDCLSCHLELDRHSGTLFLFRYPSFCVSTLGRRKQSGTKQPPDDVIHRCGLQESGTIDIPWASQRDIVELLKEILLSYRLLFGQSSQSRHLFRQLQPFAGIPSQGHDQFLPLICGKSKCPCPVTLVERDEYDMAGDFPHLRSRLVLLNSYASGKRPRSILQLWRDKRDSTAWIAFWSVLIFGSASIFLRVLQTAFQILQFVQGLKQEVNKLPRFPRQAEHRQITPSAEETGDLNSTAHLSPGKLIRPSSCSPTRLQFAMAVHAVQVFKLGIETQFERLTETEKRYAHHMARAAWLGARIILRQVSPEASSIFDFITELHRSCSCNWNSLLGSDLSSVQLQALLTYMATFLSNVGNYYGSGDQKFIPNVDKAALHKLTARSTVLEELYQNMSWDMHAMPPFNLGFPSDTAQSSYYPGDAVGESDANAVSKILEQNTIFPENTRLEKTNQGFDVLIASVETGVAAQFPLPSGQEGHVRLVKGDHSSDLQRICAELKEASRYAANELQKSLISAYIESFEAGSLDAYRKSQRLWVQDKAPRVENIFGFVEPYRDPQGIRAEFEAVVAIADDVETLLLTKLVDNSARFIRRLPWATPENDGKGPFEKSLFEPPDFSSIHALAYCSSIIFPGINLPNYNDIRQEDGFKNVIISNRMIAESQAMQYPFVQESEAEQFKKHKFQAYYWWVVLHELLGHGTGQMMVESADGVFNFDAENPPINPLDGKPISTWYKPGQTWTGQFGDLATTVDECRAELVGAYLMDDPELLALFGFTDSSEICAEDLTYNLYLQLGVDGLRGLSNFNVQSNKWGQAHSRAHFAILKCLLQSGGGVVTVTHSRLEQSLKVRVDRAKIRTHGKPALGNMLLHLHMFRCTADVQGCRTYYEKLSSVEGEHLEWRETVLATKPPPLIFAQANTFLDGDTVTLKEYEPTVEGVIASWAERQV</sequence>
<evidence type="ECO:0000256" key="2">
    <source>
        <dbReference type="ARBA" id="ARBA00022801"/>
    </source>
</evidence>
<dbReference type="AlphaFoldDB" id="A0A8E5HX50"/>
<gene>
    <name evidence="3" type="ORF">UV8b_07266</name>
</gene>
<protein>
    <recommendedName>
        <fullName evidence="5">Dipeptidyl peptidase III</fullName>
    </recommendedName>
</protein>
<evidence type="ECO:0000313" key="3">
    <source>
        <dbReference type="EMBL" id="QUC23025.1"/>
    </source>
</evidence>
<dbReference type="KEGG" id="uvi:66068043"/>
<dbReference type="GO" id="GO:0046872">
    <property type="term" value="F:metal ion binding"/>
    <property type="evidence" value="ECO:0007669"/>
    <property type="project" value="UniProtKB-KW"/>
</dbReference>